<comment type="cofactor">
    <cofactor evidence="10">
        <name>[4Fe-4S] cluster</name>
        <dbReference type="ChEBI" id="CHEBI:49883"/>
    </cofactor>
    <text evidence="10">Binds 2 [4Fe-4S] clusters. One cluster is coordinated with 3 cysteines and an exchangeable S-adenosyl-L-methionine.</text>
</comment>
<dbReference type="SUPFAM" id="SSF102114">
    <property type="entry name" value="Radical SAM enzymes"/>
    <property type="match status" value="1"/>
</dbReference>
<name>A0A161PU29_9FIRM</name>
<dbReference type="InterPro" id="IPR005839">
    <property type="entry name" value="Methylthiotransferase"/>
</dbReference>
<dbReference type="GO" id="GO:0046872">
    <property type="term" value="F:metal ion binding"/>
    <property type="evidence" value="ECO:0007669"/>
    <property type="project" value="UniProtKB-KW"/>
</dbReference>
<evidence type="ECO:0000256" key="4">
    <source>
        <dbReference type="ARBA" id="ARBA00022679"/>
    </source>
</evidence>
<evidence type="ECO:0000256" key="9">
    <source>
        <dbReference type="ARBA" id="ARBA00051425"/>
    </source>
</evidence>
<dbReference type="PROSITE" id="PS01278">
    <property type="entry name" value="MTTASE_RADICAL"/>
    <property type="match status" value="1"/>
</dbReference>
<dbReference type="InterPro" id="IPR020612">
    <property type="entry name" value="Methylthiotransferase_CS"/>
</dbReference>
<feature type="binding site" evidence="10">
    <location>
        <position position="160"/>
    </location>
    <ligand>
        <name>[4Fe-4S] cluster</name>
        <dbReference type="ChEBI" id="CHEBI:49883"/>
        <label>2</label>
        <note>4Fe-4S-S-AdoMet</note>
    </ligand>
</feature>
<dbReference type="InterPro" id="IPR006638">
    <property type="entry name" value="Elp3/MiaA/NifB-like_rSAM"/>
</dbReference>
<keyword evidence="3 10" id="KW-0963">Cytoplasm</keyword>
<dbReference type="Proteomes" id="UP000075737">
    <property type="component" value="Unassembled WGS sequence"/>
</dbReference>
<feature type="binding site" evidence="10">
    <location>
        <position position="48"/>
    </location>
    <ligand>
        <name>[4Fe-4S] cluster</name>
        <dbReference type="ChEBI" id="CHEBI:49883"/>
        <label>1</label>
    </ligand>
</feature>
<evidence type="ECO:0000259" key="11">
    <source>
        <dbReference type="PROSITE" id="PS50926"/>
    </source>
</evidence>
<comment type="function">
    <text evidence="1">Catalyzes the methylthiolation of N6-(dimethylallyl)adenosine (i(6)A), leading to the formation of 2-methylthio-N6-(dimethylallyl)adenosine (ms(2)i(6)A) at position 37 in tRNAs that read codons beginning with uridine.</text>
</comment>
<comment type="subcellular location">
    <subcellularLocation>
        <location evidence="10">Cytoplasm</location>
    </subcellularLocation>
</comment>
<dbReference type="PANTHER" id="PTHR43837">
    <property type="entry name" value="RIBOSOMAL PROTEIN S12 METHYLTHIOTRANSFERASE RIMO"/>
    <property type="match status" value="1"/>
</dbReference>
<comment type="catalytic activity">
    <reaction evidence="9">
        <text>N(6)-dimethylallyladenosine(37) in tRNA + (sulfur carrier)-SH + AH2 + 2 S-adenosyl-L-methionine = 2-methylsulfanyl-N(6)-dimethylallyladenosine(37) in tRNA + (sulfur carrier)-H + 5'-deoxyadenosine + L-methionine + A + S-adenosyl-L-homocysteine + 2 H(+)</text>
        <dbReference type="Rhea" id="RHEA:37067"/>
        <dbReference type="Rhea" id="RHEA-COMP:10375"/>
        <dbReference type="Rhea" id="RHEA-COMP:10376"/>
        <dbReference type="Rhea" id="RHEA-COMP:14737"/>
        <dbReference type="Rhea" id="RHEA-COMP:14739"/>
        <dbReference type="ChEBI" id="CHEBI:13193"/>
        <dbReference type="ChEBI" id="CHEBI:15378"/>
        <dbReference type="ChEBI" id="CHEBI:17319"/>
        <dbReference type="ChEBI" id="CHEBI:17499"/>
        <dbReference type="ChEBI" id="CHEBI:29917"/>
        <dbReference type="ChEBI" id="CHEBI:57844"/>
        <dbReference type="ChEBI" id="CHEBI:57856"/>
        <dbReference type="ChEBI" id="CHEBI:59789"/>
        <dbReference type="ChEBI" id="CHEBI:64428"/>
        <dbReference type="ChEBI" id="CHEBI:74415"/>
        <dbReference type="ChEBI" id="CHEBI:74417"/>
        <dbReference type="EC" id="2.8.4.3"/>
    </reaction>
</comment>
<sequence>MVEKISLITLGCDKNLVDSELILGTLKKEGYSFTENIKEANVIIVNTCGFIKAAKEESLNTLKKIAAQKKNNKNVFLIAAGCLAKLLGEEIKNEIPEIDAIIGSGDLYKLPGIIKNRNRTIEISDHSHLIYYNEKDRILSDAVSANLKIAEGCDNCCSYCVIPRIKGKYKSRDMESIIREARYLVSKGVKEINIIAQDITFYGKDLYGKFSLSELLKRITEIPGDFWIRLLYAYPSYIDDQLIETIAESEKIVKYLDIPLQHVNDRILKLMGRKTSSREIKILFSKLRQTIPDIALRTTFIVGFPSEKKEDFEELKNFIWTYQIDRVGAFKYSKEEGTLAYHYRLHLSEKIKEQRYEELMKVQKLISKIINKRFIGKKLKVLIEGYINERNLFFGRSYRDSKNVDGVVFVKGNNIKIGEFVDVIIKEAYYYDLYGEKV</sequence>
<keyword evidence="6 10" id="KW-0479">Metal-binding</keyword>
<dbReference type="PANTHER" id="PTHR43837:SF1">
    <property type="entry name" value="RIBOSOMAL PROTEIN US12 METHYLTHIOTRANSFERASE RIMO"/>
    <property type="match status" value="1"/>
</dbReference>
<evidence type="ECO:0000256" key="2">
    <source>
        <dbReference type="ARBA" id="ARBA00022485"/>
    </source>
</evidence>
<evidence type="ECO:0000256" key="10">
    <source>
        <dbReference type="HAMAP-Rule" id="MF_01865"/>
    </source>
</evidence>
<dbReference type="GO" id="GO:0035597">
    <property type="term" value="F:tRNA-2-methylthio-N(6)-dimethylallyladenosine(37) synthase activity"/>
    <property type="evidence" value="ECO:0007669"/>
    <property type="project" value="UniProtKB-EC"/>
</dbReference>
<dbReference type="SFLD" id="SFLDG01061">
    <property type="entry name" value="methylthiotransferase"/>
    <property type="match status" value="1"/>
</dbReference>
<dbReference type="InterPro" id="IPR002792">
    <property type="entry name" value="TRAM_dom"/>
</dbReference>
<keyword evidence="4 10" id="KW-0808">Transferase</keyword>
<dbReference type="FunFam" id="3.40.50.12160:FF:000003">
    <property type="entry name" value="CDK5 regulatory subunit-associated protein 1"/>
    <property type="match status" value="1"/>
</dbReference>
<evidence type="ECO:0000256" key="1">
    <source>
        <dbReference type="ARBA" id="ARBA00003234"/>
    </source>
</evidence>
<dbReference type="InterPro" id="IPR013848">
    <property type="entry name" value="Methylthiotransferase_N"/>
</dbReference>
<dbReference type="GO" id="GO:0051539">
    <property type="term" value="F:4 iron, 4 sulfur cluster binding"/>
    <property type="evidence" value="ECO:0007669"/>
    <property type="project" value="UniProtKB-UniRule"/>
</dbReference>
<dbReference type="PATRIC" id="fig|520767.4.peg.1492"/>
<evidence type="ECO:0000256" key="3">
    <source>
        <dbReference type="ARBA" id="ARBA00022490"/>
    </source>
</evidence>
<feature type="domain" description="Radical SAM core" evidence="13">
    <location>
        <begin position="139"/>
        <end position="369"/>
    </location>
</feature>
<proteinExistence type="inferred from homology"/>
<protein>
    <recommendedName>
        <fullName evidence="10">Ribosomal protein uS12 methylthiotransferase RimO</fullName>
        <shortName evidence="10">uS12 MTTase</shortName>
        <shortName evidence="10">uS12 methylthiotransferase</shortName>
        <ecNumber evidence="10">2.8.4.4</ecNumber>
    </recommendedName>
    <alternativeName>
        <fullName evidence="10">Ribosomal protein uS12 (aspartate-C(3))-methylthiotransferase</fullName>
    </alternativeName>
    <alternativeName>
        <fullName evidence="10">Ribosome maturation factor RimO</fullName>
    </alternativeName>
</protein>
<dbReference type="PROSITE" id="PS51449">
    <property type="entry name" value="MTTASE_N"/>
    <property type="match status" value="1"/>
</dbReference>
<dbReference type="NCBIfam" id="TIGR01125">
    <property type="entry name" value="30S ribosomal protein S12 methylthiotransferase RimO"/>
    <property type="match status" value="1"/>
</dbReference>
<evidence type="ECO:0000256" key="7">
    <source>
        <dbReference type="ARBA" id="ARBA00023004"/>
    </source>
</evidence>
<feature type="domain" description="TRAM" evidence="11">
    <location>
        <begin position="372"/>
        <end position="438"/>
    </location>
</feature>
<dbReference type="InterPro" id="IPR007197">
    <property type="entry name" value="rSAM"/>
</dbReference>
<dbReference type="Gene3D" id="3.80.30.20">
    <property type="entry name" value="tm_1862 like domain"/>
    <property type="match status" value="1"/>
</dbReference>
<feature type="binding site" evidence="10">
    <location>
        <position position="157"/>
    </location>
    <ligand>
        <name>[4Fe-4S] cluster</name>
        <dbReference type="ChEBI" id="CHEBI:49883"/>
        <label>2</label>
        <note>4Fe-4S-S-AdoMet</note>
    </ligand>
</feature>
<dbReference type="PROSITE" id="PS51918">
    <property type="entry name" value="RADICAL_SAM"/>
    <property type="match status" value="1"/>
</dbReference>
<dbReference type="HAMAP" id="MF_01865">
    <property type="entry name" value="MTTase_RimO"/>
    <property type="match status" value="1"/>
</dbReference>
<dbReference type="SFLD" id="SFLDF00274">
    <property type="entry name" value="ribosomal_protein_S12_methylth"/>
    <property type="match status" value="1"/>
</dbReference>
<dbReference type="AlphaFoldDB" id="A0A161PU29"/>
<dbReference type="GO" id="GO:0005840">
    <property type="term" value="C:ribosome"/>
    <property type="evidence" value="ECO:0007669"/>
    <property type="project" value="UniProtKB-KW"/>
</dbReference>
<comment type="catalytic activity">
    <reaction evidence="10">
        <text>L-aspartate(89)-[ribosomal protein uS12]-hydrogen + (sulfur carrier)-SH + AH2 + 2 S-adenosyl-L-methionine = 3-methylsulfanyl-L-aspartate(89)-[ribosomal protein uS12]-hydrogen + (sulfur carrier)-H + 5'-deoxyadenosine + L-methionine + A + S-adenosyl-L-homocysteine + 2 H(+)</text>
        <dbReference type="Rhea" id="RHEA:37087"/>
        <dbReference type="Rhea" id="RHEA-COMP:10460"/>
        <dbReference type="Rhea" id="RHEA-COMP:10461"/>
        <dbReference type="Rhea" id="RHEA-COMP:14737"/>
        <dbReference type="Rhea" id="RHEA-COMP:14739"/>
        <dbReference type="ChEBI" id="CHEBI:13193"/>
        <dbReference type="ChEBI" id="CHEBI:15378"/>
        <dbReference type="ChEBI" id="CHEBI:17319"/>
        <dbReference type="ChEBI" id="CHEBI:17499"/>
        <dbReference type="ChEBI" id="CHEBI:29917"/>
        <dbReference type="ChEBI" id="CHEBI:29961"/>
        <dbReference type="ChEBI" id="CHEBI:57844"/>
        <dbReference type="ChEBI" id="CHEBI:57856"/>
        <dbReference type="ChEBI" id="CHEBI:59789"/>
        <dbReference type="ChEBI" id="CHEBI:64428"/>
        <dbReference type="ChEBI" id="CHEBI:73599"/>
        <dbReference type="EC" id="2.8.4.4"/>
    </reaction>
</comment>
<evidence type="ECO:0000256" key="5">
    <source>
        <dbReference type="ARBA" id="ARBA00022691"/>
    </source>
</evidence>
<dbReference type="GO" id="GO:0103039">
    <property type="term" value="F:protein methylthiotransferase activity"/>
    <property type="evidence" value="ECO:0007669"/>
    <property type="project" value="UniProtKB-EC"/>
</dbReference>
<dbReference type="GO" id="GO:0035599">
    <property type="term" value="F:aspartic acid methylthiotransferase activity"/>
    <property type="evidence" value="ECO:0007669"/>
    <property type="project" value="TreeGrafter"/>
</dbReference>
<dbReference type="EMBL" id="LOHZ01000032">
    <property type="protein sequence ID" value="KYO65751.1"/>
    <property type="molecule type" value="Genomic_DNA"/>
</dbReference>
<evidence type="ECO:0000313" key="15">
    <source>
        <dbReference type="Proteomes" id="UP000075737"/>
    </source>
</evidence>
<keyword evidence="8 10" id="KW-0411">Iron-sulfur</keyword>
<dbReference type="InterPro" id="IPR058240">
    <property type="entry name" value="rSAM_sf"/>
</dbReference>
<dbReference type="PROSITE" id="PS50926">
    <property type="entry name" value="TRAM"/>
    <property type="match status" value="1"/>
</dbReference>
<keyword evidence="15" id="KW-1185">Reference proteome</keyword>
<dbReference type="STRING" id="520767.ATZ99_13890"/>
<dbReference type="InterPro" id="IPR012340">
    <property type="entry name" value="NA-bd_OB-fold"/>
</dbReference>
<feature type="domain" description="MTTase N-terminal" evidence="12">
    <location>
        <begin position="3"/>
        <end position="119"/>
    </location>
</feature>
<dbReference type="SFLD" id="SFLDS00029">
    <property type="entry name" value="Radical_SAM"/>
    <property type="match status" value="1"/>
</dbReference>
<keyword evidence="14" id="KW-0687">Ribonucleoprotein</keyword>
<dbReference type="InterPro" id="IPR005840">
    <property type="entry name" value="Ribosomal_uS12_MeSTrfase_RimO"/>
</dbReference>
<evidence type="ECO:0000256" key="6">
    <source>
        <dbReference type="ARBA" id="ARBA00022723"/>
    </source>
</evidence>
<dbReference type="Gene3D" id="3.40.50.12160">
    <property type="entry name" value="Methylthiotransferase, N-terminal domain"/>
    <property type="match status" value="1"/>
</dbReference>
<dbReference type="Gene3D" id="2.40.50.140">
    <property type="entry name" value="Nucleic acid-binding proteins"/>
    <property type="match status" value="1"/>
</dbReference>
<feature type="binding site" evidence="10">
    <location>
        <position position="12"/>
    </location>
    <ligand>
        <name>[4Fe-4S] cluster</name>
        <dbReference type="ChEBI" id="CHEBI:49883"/>
        <label>1</label>
    </ligand>
</feature>
<dbReference type="Pfam" id="PF00919">
    <property type="entry name" value="UPF0004"/>
    <property type="match status" value="1"/>
</dbReference>
<gene>
    <name evidence="10 14" type="primary">rimO</name>
    <name evidence="14" type="ORF">ATZ99_13890</name>
</gene>
<evidence type="ECO:0000259" key="12">
    <source>
        <dbReference type="PROSITE" id="PS51449"/>
    </source>
</evidence>
<dbReference type="SFLD" id="SFLDG01082">
    <property type="entry name" value="B12-binding_domain_containing"/>
    <property type="match status" value="1"/>
</dbReference>
<dbReference type="EC" id="2.8.4.4" evidence="10"/>
<comment type="function">
    <text evidence="10">Catalyzes the methylthiolation of an aspartic acid residue of ribosomal protein uS12.</text>
</comment>
<comment type="similarity">
    <text evidence="10">Belongs to the methylthiotransferase family. RimO subfamily.</text>
</comment>
<keyword evidence="14" id="KW-0689">Ribosomal protein</keyword>
<keyword evidence="7 10" id="KW-0408">Iron</keyword>
<evidence type="ECO:0000313" key="14">
    <source>
        <dbReference type="EMBL" id="KYO65751.1"/>
    </source>
</evidence>
<dbReference type="InterPro" id="IPR023404">
    <property type="entry name" value="rSAM_horseshoe"/>
</dbReference>
<dbReference type="CDD" id="cd01335">
    <property type="entry name" value="Radical_SAM"/>
    <property type="match status" value="1"/>
</dbReference>
<dbReference type="NCBIfam" id="TIGR00089">
    <property type="entry name" value="MiaB/RimO family radical SAM methylthiotransferase"/>
    <property type="match status" value="1"/>
</dbReference>
<reference evidence="14 15" key="1">
    <citation type="submission" date="2015-12" db="EMBL/GenBank/DDBJ databases">
        <title>Draft genome of Thermovenabulum gondwanense isolated from a red thermophilic microbial mat colonisisng an outflow channel of a bore well.</title>
        <authorList>
            <person name="Patel B.K."/>
        </authorList>
    </citation>
    <scope>NUCLEOTIDE SEQUENCE [LARGE SCALE GENOMIC DNA]</scope>
    <source>
        <strain evidence="14 15">R270</strain>
    </source>
</reference>
<dbReference type="OrthoDB" id="9805215at2"/>
<evidence type="ECO:0000259" key="13">
    <source>
        <dbReference type="PROSITE" id="PS51918"/>
    </source>
</evidence>
<keyword evidence="5 10" id="KW-0949">S-adenosyl-L-methionine</keyword>
<dbReference type="InterPro" id="IPR038135">
    <property type="entry name" value="Methylthiotransferase_N_sf"/>
</dbReference>
<dbReference type="Pfam" id="PF18693">
    <property type="entry name" value="TRAM_2"/>
    <property type="match status" value="1"/>
</dbReference>
<dbReference type="Pfam" id="PF04055">
    <property type="entry name" value="Radical_SAM"/>
    <property type="match status" value="1"/>
</dbReference>
<accession>A0A161PU29</accession>
<feature type="binding site" evidence="10">
    <location>
        <position position="82"/>
    </location>
    <ligand>
        <name>[4Fe-4S] cluster</name>
        <dbReference type="ChEBI" id="CHEBI:49883"/>
        <label>1</label>
    </ligand>
</feature>
<dbReference type="RefSeq" id="WP_068748512.1">
    <property type="nucleotide sequence ID" value="NZ_LOHZ01000032.1"/>
</dbReference>
<organism evidence="14 15">
    <name type="scientific">Thermovenabulum gondwanense</name>
    <dbReference type="NCBI Taxonomy" id="520767"/>
    <lineage>
        <taxon>Bacteria</taxon>
        <taxon>Bacillati</taxon>
        <taxon>Bacillota</taxon>
        <taxon>Clostridia</taxon>
        <taxon>Thermosediminibacterales</taxon>
        <taxon>Thermosediminibacteraceae</taxon>
        <taxon>Thermovenabulum</taxon>
    </lineage>
</organism>
<dbReference type="GO" id="GO:0005829">
    <property type="term" value="C:cytosol"/>
    <property type="evidence" value="ECO:0007669"/>
    <property type="project" value="TreeGrafter"/>
</dbReference>
<feature type="binding site" evidence="10">
    <location>
        <position position="153"/>
    </location>
    <ligand>
        <name>[4Fe-4S] cluster</name>
        <dbReference type="ChEBI" id="CHEBI:49883"/>
        <label>2</label>
        <note>4Fe-4S-S-AdoMet</note>
    </ligand>
</feature>
<keyword evidence="2 10" id="KW-0004">4Fe-4S</keyword>
<dbReference type="SMART" id="SM00729">
    <property type="entry name" value="Elp3"/>
    <property type="match status" value="1"/>
</dbReference>
<dbReference type="FunFam" id="3.80.30.20:FF:000001">
    <property type="entry name" value="tRNA-2-methylthio-N(6)-dimethylallyladenosine synthase 2"/>
    <property type="match status" value="1"/>
</dbReference>
<evidence type="ECO:0000256" key="8">
    <source>
        <dbReference type="ARBA" id="ARBA00023014"/>
    </source>
</evidence>
<comment type="caution">
    <text evidence="14">The sequence shown here is derived from an EMBL/GenBank/DDBJ whole genome shotgun (WGS) entry which is preliminary data.</text>
</comment>